<evidence type="ECO:0000256" key="1">
    <source>
        <dbReference type="SAM" id="SignalP"/>
    </source>
</evidence>
<dbReference type="STRING" id="537021.CLIBASIA_03120"/>
<dbReference type="AlphaFoldDB" id="C6XFQ7"/>
<keyword evidence="1" id="KW-0732">Signal</keyword>
<dbReference type="EMBL" id="CP001677">
    <property type="protein sequence ID" value="ACT57210.1"/>
    <property type="molecule type" value="Genomic_DNA"/>
</dbReference>
<sequence>MARTQIALALSFFMITHSYYAFSQDEIKKNNPTLEKKPIVLMKHEIQEKKTLAAFTSFAS</sequence>
<protein>
    <submittedName>
        <fullName evidence="2">Uncharacterized protein</fullName>
    </submittedName>
</protein>
<dbReference type="HOGENOM" id="CLU_2936048_0_0_5"/>
<evidence type="ECO:0000313" key="2">
    <source>
        <dbReference type="EMBL" id="ACT57210.1"/>
    </source>
</evidence>
<evidence type="ECO:0000313" key="3">
    <source>
        <dbReference type="Proteomes" id="UP000002744"/>
    </source>
</evidence>
<reference evidence="2 3" key="1">
    <citation type="journal article" date="2009" name="Mol. Plant Microbe Interact.">
        <title>Complete genome sequence of citrus huanglongbing bacterium, 'Candidatus Liberibacter asiaticus' obtained through metagenomics.</title>
        <authorList>
            <person name="Duan Y."/>
            <person name="Zhou L."/>
            <person name="Hall D.G."/>
            <person name="Li W."/>
            <person name="Doddapaneni H."/>
            <person name="Lin H."/>
            <person name="Liu L."/>
            <person name="Vahling C.M."/>
            <person name="Gabriel D.W."/>
            <person name="Williams K.P."/>
            <person name="Dickerman A."/>
            <person name="Sun Y."/>
            <person name="Gottwald T."/>
        </authorList>
    </citation>
    <scope>NUCLEOTIDE SEQUENCE [LARGE SCALE GENOMIC DNA]</scope>
    <source>
        <strain evidence="3">psy62</strain>
    </source>
</reference>
<reference evidence="2 3" key="2">
    <citation type="journal article" date="2011" name="Appl. Environ. Microbiol.">
        <title>Diversity and plasticity of the intracellular plant pathogen and insect symbiont, 'Candidatus Liberibacter asiaticus', revealed by hyper variable prophage genes with intragenic tandem repeats.</title>
        <authorList>
            <person name="Zhou L."/>
            <person name="Powell C.A."/>
            <person name="Hoffman M.T."/>
            <person name="Li W."/>
            <person name="Fan G."/>
            <person name="Liu B."/>
            <person name="Lin H."/>
            <person name="Duan Y."/>
        </authorList>
    </citation>
    <scope>NUCLEOTIDE SEQUENCE [LARGE SCALE GENOMIC DNA]</scope>
    <source>
        <strain evidence="3">psy62</strain>
    </source>
</reference>
<name>C6XFQ7_LIBAP</name>
<proteinExistence type="predicted"/>
<dbReference type="Proteomes" id="UP000002744">
    <property type="component" value="Chromosome"/>
</dbReference>
<dbReference type="KEGG" id="las:CLIBASIA_03120"/>
<accession>C6XFQ7</accession>
<feature type="signal peptide" evidence="1">
    <location>
        <begin position="1"/>
        <end position="23"/>
    </location>
</feature>
<gene>
    <name evidence="2" type="ordered locus">CLIBASIA_03120</name>
</gene>
<organism evidence="2 3">
    <name type="scientific">Liberibacter asiaticus (strain psy62)</name>
    <dbReference type="NCBI Taxonomy" id="537021"/>
    <lineage>
        <taxon>Bacteria</taxon>
        <taxon>Pseudomonadati</taxon>
        <taxon>Pseudomonadota</taxon>
        <taxon>Alphaproteobacteria</taxon>
        <taxon>Hyphomicrobiales</taxon>
        <taxon>Rhizobiaceae</taxon>
        <taxon>Liberibacter</taxon>
    </lineage>
</organism>
<dbReference type="SMR" id="C6XFQ7"/>
<feature type="chain" id="PRO_5002973801" evidence="1">
    <location>
        <begin position="24"/>
        <end position="60"/>
    </location>
</feature>